<evidence type="ECO:0000313" key="2">
    <source>
        <dbReference type="EMBL" id="UQC91666.1"/>
    </source>
</evidence>
<keyword evidence="3" id="KW-1185">Reference proteome</keyword>
<evidence type="ECO:0000256" key="1">
    <source>
        <dbReference type="SAM" id="MobiDB-lite"/>
    </source>
</evidence>
<reference evidence="2" key="1">
    <citation type="journal article" date="2021" name="Mol. Plant Microbe Interact.">
        <title>Complete Genome Sequence of the Plant-Pathogenic Fungus Colletotrichum lupini.</title>
        <authorList>
            <person name="Baroncelli R."/>
            <person name="Pensec F."/>
            <person name="Da Lio D."/>
            <person name="Boufleur T."/>
            <person name="Vicente I."/>
            <person name="Sarrocco S."/>
            <person name="Picot A."/>
            <person name="Baraldi E."/>
            <person name="Sukno S."/>
            <person name="Thon M."/>
            <person name="Le Floch G."/>
        </authorList>
    </citation>
    <scope>NUCLEOTIDE SEQUENCE</scope>
    <source>
        <strain evidence="2">IMI 504893</strain>
    </source>
</reference>
<dbReference type="KEGG" id="clup:CLUP02_17202"/>
<dbReference type="GeneID" id="73351125"/>
<accession>A0A9Q8T9A2</accession>
<dbReference type="AlphaFoldDB" id="A0A9Q8T9A2"/>
<evidence type="ECO:0000313" key="3">
    <source>
        <dbReference type="Proteomes" id="UP000830671"/>
    </source>
</evidence>
<sequence>MDIRDSQLPVFPQLARHYSTSLQQLATPYRAMRQTWDLSRQRHGQACTHSRSAASRNSIRVERRPRNVPLCYGAILSAADSQKSKAAPLEPGEVAEQRSGTSPTGILLLPHETLSLKVNSAIPRSEASPFPAKPTPTKLSHLIRPGTPNSEPATSLRCGSRAVVQMVVGFNNHLASQPSDPPADDAQRDRGDLFLSLYSRTNVAQSFYRSYRLSRTRQGGYAHQGSLKTQPPSSLNNLSNIVRSPIIILYCRYAYQLVSSHRTAPELNNTPSLGSSPPTLPHPLSTTLRAFTQASSNFHTHHTHHSPSSASHFGPYLIGFPDSTYTLSLSVPKLPLKQNATDGYFGEILSINVKGASAADLLCCSAVTKTAPGGGLKLFRFNRTILCPPSATNGSIDWTRPIFSFRVRRSTQPGQPQMDATRLHYHPRYHLLPIIPALQAPGEAKGEQQVDSGNTCDSCVSTCPPLFALCQPLRCEGPDGRGGTWVGSYGTWMMARGGCVGNLDDHPLGPWTGLACTALACPCCISRRILLTVRTARLTPKVPCSMYIYTVGIASKVPCLALLDGATGYLFTAKLRIDTPTFLVLPRHYVAHHRLSCTSQGSMLEHHQSDQVPIAIALTTEFCPSSLDGHPSTYLAFWLSASLFPSYNSTLTTSQPPD</sequence>
<gene>
    <name evidence="2" type="ORF">CLUP02_17202</name>
</gene>
<organism evidence="2 3">
    <name type="scientific">Colletotrichum lupini</name>
    <dbReference type="NCBI Taxonomy" id="145971"/>
    <lineage>
        <taxon>Eukaryota</taxon>
        <taxon>Fungi</taxon>
        <taxon>Dikarya</taxon>
        <taxon>Ascomycota</taxon>
        <taxon>Pezizomycotina</taxon>
        <taxon>Sordariomycetes</taxon>
        <taxon>Hypocreomycetidae</taxon>
        <taxon>Glomerellales</taxon>
        <taxon>Glomerellaceae</taxon>
        <taxon>Colletotrichum</taxon>
        <taxon>Colletotrichum acutatum species complex</taxon>
    </lineage>
</organism>
<feature type="region of interest" description="Disordered" evidence="1">
    <location>
        <begin position="82"/>
        <end position="106"/>
    </location>
</feature>
<protein>
    <submittedName>
        <fullName evidence="2">Uncharacterized protein</fullName>
    </submittedName>
</protein>
<dbReference type="EMBL" id="CP019481">
    <property type="protein sequence ID" value="UQC91666.1"/>
    <property type="molecule type" value="Genomic_DNA"/>
</dbReference>
<feature type="region of interest" description="Disordered" evidence="1">
    <location>
        <begin position="123"/>
        <end position="155"/>
    </location>
</feature>
<dbReference type="RefSeq" id="XP_049153262.1">
    <property type="nucleotide sequence ID" value="XM_049296115.1"/>
</dbReference>
<dbReference type="Proteomes" id="UP000830671">
    <property type="component" value="Chromosome 9"/>
</dbReference>
<name>A0A9Q8T9A2_9PEZI</name>
<proteinExistence type="predicted"/>